<organism evidence="2">
    <name type="scientific">marine metagenome</name>
    <dbReference type="NCBI Taxonomy" id="408172"/>
    <lineage>
        <taxon>unclassified sequences</taxon>
        <taxon>metagenomes</taxon>
        <taxon>ecological metagenomes</taxon>
    </lineage>
</organism>
<keyword evidence="1" id="KW-0812">Transmembrane</keyword>
<evidence type="ECO:0000313" key="2">
    <source>
        <dbReference type="EMBL" id="SVE59247.1"/>
    </source>
</evidence>
<reference evidence="2" key="1">
    <citation type="submission" date="2018-05" db="EMBL/GenBank/DDBJ databases">
        <authorList>
            <person name="Lanie J.A."/>
            <person name="Ng W.-L."/>
            <person name="Kazmierczak K.M."/>
            <person name="Andrzejewski T.M."/>
            <person name="Davidsen T.M."/>
            <person name="Wayne K.J."/>
            <person name="Tettelin H."/>
            <person name="Glass J.I."/>
            <person name="Rusch D."/>
            <person name="Podicherti R."/>
            <person name="Tsui H.-C.T."/>
            <person name="Winkler M.E."/>
        </authorList>
    </citation>
    <scope>NUCLEOTIDE SEQUENCE</scope>
</reference>
<gene>
    <name evidence="2" type="ORF">METZ01_LOCUS512101</name>
</gene>
<evidence type="ECO:0000256" key="1">
    <source>
        <dbReference type="SAM" id="Phobius"/>
    </source>
</evidence>
<protein>
    <submittedName>
        <fullName evidence="2">Uncharacterized protein</fullName>
    </submittedName>
</protein>
<feature type="non-terminal residue" evidence="2">
    <location>
        <position position="149"/>
    </location>
</feature>
<dbReference type="AlphaFoldDB" id="A0A383EQW4"/>
<accession>A0A383EQW4</accession>
<dbReference type="EMBL" id="UINC01228081">
    <property type="protein sequence ID" value="SVE59247.1"/>
    <property type="molecule type" value="Genomic_DNA"/>
</dbReference>
<keyword evidence="1" id="KW-1133">Transmembrane helix</keyword>
<sequence>MESKTASYHWDDRKKLLNDYRLLQDIHEKFLLQLSGILNKIHNTNHSVRYWRILIGPWLGWFVQIIFDRWFMLNKVIEEGEIDHCIVIKRNLIDVATNDMSDFCNSIIYDDLNEAICGQLLQICWKNKVEIELINDQKIPKKQKNNLTW</sequence>
<proteinExistence type="predicted"/>
<feature type="transmembrane region" description="Helical" evidence="1">
    <location>
        <begin position="50"/>
        <end position="67"/>
    </location>
</feature>
<keyword evidence="1" id="KW-0472">Membrane</keyword>
<name>A0A383EQW4_9ZZZZ</name>